<proteinExistence type="inferred from homology"/>
<comment type="similarity">
    <text evidence="1">Belongs to the tubulin--tyrosine ligase family.</text>
</comment>
<feature type="domain" description="ATP-grasp" evidence="7">
    <location>
        <begin position="213"/>
        <end position="461"/>
    </location>
</feature>
<protein>
    <recommendedName>
        <fullName evidence="7">ATP-grasp domain-containing protein</fullName>
    </recommendedName>
</protein>
<evidence type="ECO:0000259" key="7">
    <source>
        <dbReference type="PROSITE" id="PS50975"/>
    </source>
</evidence>
<feature type="compositionally biased region" description="Acidic residues" evidence="6">
    <location>
        <begin position="26"/>
        <end position="35"/>
    </location>
</feature>
<name>A0AAE9EQF9_CAEBR</name>
<organism evidence="8 9">
    <name type="scientific">Caenorhabditis briggsae</name>
    <dbReference type="NCBI Taxonomy" id="6238"/>
    <lineage>
        <taxon>Eukaryota</taxon>
        <taxon>Metazoa</taxon>
        <taxon>Ecdysozoa</taxon>
        <taxon>Nematoda</taxon>
        <taxon>Chromadorea</taxon>
        <taxon>Rhabditida</taxon>
        <taxon>Rhabditina</taxon>
        <taxon>Rhabditomorpha</taxon>
        <taxon>Rhabditoidea</taxon>
        <taxon>Rhabditidae</taxon>
        <taxon>Peloderinae</taxon>
        <taxon>Caenorhabditis</taxon>
    </lineage>
</organism>
<keyword evidence="2" id="KW-0436">Ligase</keyword>
<dbReference type="PROSITE" id="PS51221">
    <property type="entry name" value="TTL"/>
    <property type="match status" value="1"/>
</dbReference>
<evidence type="ECO:0000256" key="1">
    <source>
        <dbReference type="ARBA" id="ARBA00006820"/>
    </source>
</evidence>
<keyword evidence="4 5" id="KW-0067">ATP-binding</keyword>
<evidence type="ECO:0000313" key="9">
    <source>
        <dbReference type="Proteomes" id="UP000829354"/>
    </source>
</evidence>
<dbReference type="FunFam" id="3.30.470.20:FF:000116">
    <property type="entry name" value="Tubulin polyglutamylase ttll-4"/>
    <property type="match status" value="1"/>
</dbReference>
<dbReference type="GO" id="GO:0016874">
    <property type="term" value="F:ligase activity"/>
    <property type="evidence" value="ECO:0007669"/>
    <property type="project" value="UniProtKB-KW"/>
</dbReference>
<evidence type="ECO:0000256" key="4">
    <source>
        <dbReference type="ARBA" id="ARBA00022840"/>
    </source>
</evidence>
<evidence type="ECO:0000313" key="8">
    <source>
        <dbReference type="EMBL" id="UMM24305.1"/>
    </source>
</evidence>
<sequence>MSSGYSSAPSVSHTSSEADLNRIESYEDGVDEEASDEQRMCGLSELVTSCLTSSKSSRQKDSFEDDDDVPIEIVGTLKKSKSKKKKQCPPNITIEKKIGNSSPFLKSSQFTDVPPTIRFYTKGTKVTKPARKIQSRLTWCHNSLLPIVMRQTLSASHFTIVDESLFHIGYWGRHLKSAQYKALQPHQKVNHFPGAFHIGRKDRLWMHIRNRLEHFGEEFEIMPFTYILPTDRQELLKYLETDVNRHVIIKPPASARGSGITVTRKPKDFPTTATLVAQHYIERPLTINRAKFDLRLYAYVPTFEPLRVYIYDQGLVRFASVPYNPSVTNISNKYMHLTNYSINKLAEADGIANKPVPKWALHQLWDYFDQMGVNSQKIQKEIEDVIVKAFISCEKPIREHMSRFLEQEFICYELFGIDIILDEDYKPWLLEVNISPSLHSGTSLDVSVKAPLAKDVLNLAGIHVPPSFDKLHTADYSCRPRNGTKTREQLVKEASWVAAYRDQHGAIDNRIFKRLTPEDTRALVEFEDELDRIGDFKLVFPTAQTAHYQKFFAEPIYMNILLQQWQIAQEGDRSIGIDRLEQLCRQKHMQSDQEISF</sequence>
<gene>
    <name evidence="8" type="ORF">L5515_004596</name>
</gene>
<dbReference type="Gene3D" id="3.30.470.20">
    <property type="entry name" value="ATP-grasp fold, B domain"/>
    <property type="match status" value="1"/>
</dbReference>
<dbReference type="GO" id="GO:0019098">
    <property type="term" value="P:reproductive behavior"/>
    <property type="evidence" value="ECO:0007669"/>
    <property type="project" value="UniProtKB-ARBA"/>
</dbReference>
<evidence type="ECO:0000256" key="5">
    <source>
        <dbReference type="PROSITE-ProRule" id="PRU00409"/>
    </source>
</evidence>
<dbReference type="InterPro" id="IPR011761">
    <property type="entry name" value="ATP-grasp"/>
</dbReference>
<dbReference type="GO" id="GO:0005524">
    <property type="term" value="F:ATP binding"/>
    <property type="evidence" value="ECO:0007669"/>
    <property type="project" value="UniProtKB-UniRule"/>
</dbReference>
<dbReference type="InterPro" id="IPR004344">
    <property type="entry name" value="TTL/TTLL_fam"/>
</dbReference>
<evidence type="ECO:0000256" key="6">
    <source>
        <dbReference type="SAM" id="MobiDB-lite"/>
    </source>
</evidence>
<dbReference type="AlphaFoldDB" id="A0AAE9EQF9"/>
<dbReference type="Pfam" id="PF03133">
    <property type="entry name" value="TTL"/>
    <property type="match status" value="1"/>
</dbReference>
<evidence type="ECO:0000256" key="3">
    <source>
        <dbReference type="ARBA" id="ARBA00022741"/>
    </source>
</evidence>
<dbReference type="Proteomes" id="UP000829354">
    <property type="component" value="Chromosome III"/>
</dbReference>
<dbReference type="PANTHER" id="PTHR12241">
    <property type="entry name" value="TUBULIN POLYGLUTAMYLASE"/>
    <property type="match status" value="1"/>
</dbReference>
<accession>A0AAE9EQF9</accession>
<feature type="compositionally biased region" description="Polar residues" evidence="6">
    <location>
        <begin position="1"/>
        <end position="18"/>
    </location>
</feature>
<reference evidence="8 9" key="1">
    <citation type="submission" date="2022-04" db="EMBL/GenBank/DDBJ databases">
        <title>Chromosome-level reference genomes for two strains of Caenorhabditis briggsae: an improved platform for comparative genomics.</title>
        <authorList>
            <person name="Stevens L."/>
            <person name="Andersen E."/>
        </authorList>
    </citation>
    <scope>NUCLEOTIDE SEQUENCE [LARGE SCALE GENOMIC DNA]</scope>
    <source>
        <strain evidence="8">VX34</strain>
        <tissue evidence="8">Whole-organism</tissue>
    </source>
</reference>
<dbReference type="EMBL" id="CP092622">
    <property type="protein sequence ID" value="UMM24305.1"/>
    <property type="molecule type" value="Genomic_DNA"/>
</dbReference>
<dbReference type="PANTHER" id="PTHR12241:SF162">
    <property type="entry name" value="TUBULIN MONOGLUTAMYLASE TTLL4"/>
    <property type="match status" value="1"/>
</dbReference>
<dbReference type="GO" id="GO:0046872">
    <property type="term" value="F:metal ion binding"/>
    <property type="evidence" value="ECO:0007669"/>
    <property type="project" value="InterPro"/>
</dbReference>
<evidence type="ECO:0000256" key="2">
    <source>
        <dbReference type="ARBA" id="ARBA00022598"/>
    </source>
</evidence>
<keyword evidence="9" id="KW-1185">Reference proteome</keyword>
<dbReference type="PROSITE" id="PS50975">
    <property type="entry name" value="ATP_GRASP"/>
    <property type="match status" value="1"/>
</dbReference>
<dbReference type="SUPFAM" id="SSF56059">
    <property type="entry name" value="Glutathione synthetase ATP-binding domain-like"/>
    <property type="match status" value="1"/>
</dbReference>
<feature type="region of interest" description="Disordered" evidence="6">
    <location>
        <begin position="1"/>
        <end position="39"/>
    </location>
</feature>
<keyword evidence="3 5" id="KW-0547">Nucleotide-binding</keyword>